<evidence type="ECO:0000259" key="2">
    <source>
        <dbReference type="PROSITE" id="PS50127"/>
    </source>
</evidence>
<gene>
    <name evidence="3" type="ORF">TrVE_jg12407</name>
</gene>
<dbReference type="Pfam" id="PF00179">
    <property type="entry name" value="UQ_con"/>
    <property type="match status" value="1"/>
</dbReference>
<name>A0A9W7F7A1_9STRA</name>
<dbReference type="InterPro" id="IPR000608">
    <property type="entry name" value="UBC"/>
</dbReference>
<dbReference type="SMART" id="SM00212">
    <property type="entry name" value="UBCc"/>
    <property type="match status" value="1"/>
</dbReference>
<dbReference type="PROSITE" id="PS50127">
    <property type="entry name" value="UBC_2"/>
    <property type="match status" value="1"/>
</dbReference>
<dbReference type="InterPro" id="IPR050113">
    <property type="entry name" value="Ub_conjugating_enzyme"/>
</dbReference>
<feature type="region of interest" description="Disordered" evidence="1">
    <location>
        <begin position="155"/>
        <end position="205"/>
    </location>
</feature>
<evidence type="ECO:0000256" key="1">
    <source>
        <dbReference type="SAM" id="MobiDB-lite"/>
    </source>
</evidence>
<dbReference type="PANTHER" id="PTHR24067">
    <property type="entry name" value="UBIQUITIN-CONJUGATING ENZYME E2"/>
    <property type="match status" value="1"/>
</dbReference>
<dbReference type="Proteomes" id="UP001165160">
    <property type="component" value="Unassembled WGS sequence"/>
</dbReference>
<keyword evidence="4" id="KW-1185">Reference proteome</keyword>
<evidence type="ECO:0000313" key="4">
    <source>
        <dbReference type="Proteomes" id="UP001165160"/>
    </source>
</evidence>
<proteinExistence type="predicted"/>
<organism evidence="3 4">
    <name type="scientific">Triparma verrucosa</name>
    <dbReference type="NCBI Taxonomy" id="1606542"/>
    <lineage>
        <taxon>Eukaryota</taxon>
        <taxon>Sar</taxon>
        <taxon>Stramenopiles</taxon>
        <taxon>Ochrophyta</taxon>
        <taxon>Bolidophyceae</taxon>
        <taxon>Parmales</taxon>
        <taxon>Triparmaceae</taxon>
        <taxon>Triparma</taxon>
    </lineage>
</organism>
<dbReference type="InterPro" id="IPR016135">
    <property type="entry name" value="UBQ-conjugating_enzyme/RWD"/>
</dbReference>
<dbReference type="Gene3D" id="3.10.110.10">
    <property type="entry name" value="Ubiquitin Conjugating Enzyme"/>
    <property type="match status" value="1"/>
</dbReference>
<reference evidence="4" key="1">
    <citation type="journal article" date="2023" name="Commun. Biol.">
        <title>Genome analysis of Parmales, the sister group of diatoms, reveals the evolutionary specialization of diatoms from phago-mixotrophs to photoautotrophs.</title>
        <authorList>
            <person name="Ban H."/>
            <person name="Sato S."/>
            <person name="Yoshikawa S."/>
            <person name="Yamada K."/>
            <person name="Nakamura Y."/>
            <person name="Ichinomiya M."/>
            <person name="Sato N."/>
            <person name="Blanc-Mathieu R."/>
            <person name="Endo H."/>
            <person name="Kuwata A."/>
            <person name="Ogata H."/>
        </authorList>
    </citation>
    <scope>NUCLEOTIDE SEQUENCE [LARGE SCALE GENOMIC DNA]</scope>
    <source>
        <strain evidence="4">NIES 3699</strain>
    </source>
</reference>
<comment type="caution">
    <text evidence="3">The sequence shown here is derived from an EMBL/GenBank/DDBJ whole genome shotgun (WGS) entry which is preliminary data.</text>
</comment>
<sequence length="205" mass="22603">MSSIPPALLSRLRADLKPFLTSPPPGCHLSQDPDNILKLNGSITGPEGTPFEGGAFMISIELSNRYPFTPPKLRFLTKIYHPNISPSGLTCLSTLKPRPSGTWSPAISLYSLMTTVRVLISEPEWDDILENDVYEDYKRGGWEGKAKEWTRRYAGEGGEEKGKRGREEGEEEHKGKRGKVEEVGKGSNMTTTATTTTTTTTKTSI</sequence>
<dbReference type="SUPFAM" id="SSF54495">
    <property type="entry name" value="UBC-like"/>
    <property type="match status" value="1"/>
</dbReference>
<feature type="domain" description="UBC core" evidence="2">
    <location>
        <begin position="7"/>
        <end position="159"/>
    </location>
</feature>
<dbReference type="EMBL" id="BRXX01000327">
    <property type="protein sequence ID" value="GMI05156.1"/>
    <property type="molecule type" value="Genomic_DNA"/>
</dbReference>
<accession>A0A9W7F7A1</accession>
<protein>
    <recommendedName>
        <fullName evidence="2">UBC core domain-containing protein</fullName>
    </recommendedName>
</protein>
<feature type="compositionally biased region" description="Basic and acidic residues" evidence="1">
    <location>
        <begin position="155"/>
        <end position="184"/>
    </location>
</feature>
<feature type="compositionally biased region" description="Low complexity" evidence="1">
    <location>
        <begin position="190"/>
        <end position="205"/>
    </location>
</feature>
<dbReference type="AlphaFoldDB" id="A0A9W7F7A1"/>
<evidence type="ECO:0000313" key="3">
    <source>
        <dbReference type="EMBL" id="GMI05156.1"/>
    </source>
</evidence>